<reference evidence="11 12" key="1">
    <citation type="submission" date="2016-06" db="EMBL/GenBank/DDBJ databases">
        <title>Gene turnover analysis identifies the evolutionary adaptation of the extremophile Acidithiobacillus caldus.</title>
        <authorList>
            <person name="Zhang X."/>
        </authorList>
    </citation>
    <scope>NUCLEOTIDE SEQUENCE [LARGE SCALE GENOMIC DNA]</scope>
    <source>
        <strain evidence="11 12">DX</strain>
    </source>
</reference>
<evidence type="ECO:0000256" key="6">
    <source>
        <dbReference type="ARBA" id="ARBA00034617"/>
    </source>
</evidence>
<keyword evidence="3" id="KW-0347">Helicase</keyword>
<evidence type="ECO:0000313" key="12">
    <source>
        <dbReference type="Proteomes" id="UP000175616"/>
    </source>
</evidence>
<accession>A0A1E7YNQ9</accession>
<comment type="catalytic activity">
    <reaction evidence="6">
        <text>Couples ATP hydrolysis with the unwinding of duplex DNA by translocating in the 3'-5' direction.</text>
        <dbReference type="EC" id="5.6.2.4"/>
    </reaction>
</comment>
<dbReference type="EMBL" id="LZYE01000162">
    <property type="protein sequence ID" value="OFC36402.1"/>
    <property type="molecule type" value="Genomic_DNA"/>
</dbReference>
<comment type="caution">
    <text evidence="11">The sequence shown here is derived from an EMBL/GenBank/DDBJ whole genome shotgun (WGS) entry which is preliminary data.</text>
</comment>
<dbReference type="RefSeq" id="WP_070113554.1">
    <property type="nucleotide sequence ID" value="NZ_LZYE01000162.1"/>
</dbReference>
<evidence type="ECO:0000256" key="1">
    <source>
        <dbReference type="ARBA" id="ARBA00022741"/>
    </source>
</evidence>
<dbReference type="SUPFAM" id="SSF52540">
    <property type="entry name" value="P-loop containing nucleoside triphosphate hydrolases"/>
    <property type="match status" value="1"/>
</dbReference>
<dbReference type="GO" id="GO:0016887">
    <property type="term" value="F:ATP hydrolysis activity"/>
    <property type="evidence" value="ECO:0007669"/>
    <property type="project" value="RHEA"/>
</dbReference>
<keyword evidence="5" id="KW-0413">Isomerase</keyword>
<evidence type="ECO:0000256" key="9">
    <source>
        <dbReference type="ARBA" id="ARBA00048988"/>
    </source>
</evidence>
<sequence>MIARRAIAPLHHPLNRFAVTGGALRRVLVDLLTDSGRAVPTFVVGDDDQSIYSWRGSDAHIFRIFLDRYKNANLVRLEQNYRCSRAILDAANAVIAQNENRIEKTLFTENADGDAIRLSDYRDAEAEADAVAAEIGHCIAQGESPGQIAILYRKNAFSRLLEHALLRQHIPYRIYGGTAFYSRKEIKDALAYLRLVHDRSDDEAFVRAVAVPPKGMGTKSLDALAAVAKEQSLSLYEAAQQTQPSQKLRDFLTQIASWTQRYRESGLGDLVRTVVQESGLRDYYIAKEKEKGEERAENLEELQTAACIFHHEYRMGETGNRSLAHKPGDPLSEFLTEAVLDADGAAAASDNTPTVQLMSVHKAKGLEFDRVFVVALEAGEFPSAKAAETPDGLEEERRLFYVAMTRARKHLHLSFAHYRLRFGGDSLGGRTEPSRFLDEIPEQLLDSECLQDGRAMSARQRRGRVAHDLSHEVDVW</sequence>
<keyword evidence="4" id="KW-0067">ATP-binding</keyword>
<evidence type="ECO:0000313" key="11">
    <source>
        <dbReference type="EMBL" id="OFC36402.1"/>
    </source>
</evidence>
<dbReference type="PROSITE" id="PS51217">
    <property type="entry name" value="UVRD_HELICASE_CTER"/>
    <property type="match status" value="1"/>
</dbReference>
<dbReference type="InterPro" id="IPR014017">
    <property type="entry name" value="DNA_helicase_UvrD-like_C"/>
</dbReference>
<dbReference type="CDD" id="cd18807">
    <property type="entry name" value="SF1_C_UvrD"/>
    <property type="match status" value="1"/>
</dbReference>
<dbReference type="GO" id="GO:0005829">
    <property type="term" value="C:cytosol"/>
    <property type="evidence" value="ECO:0007669"/>
    <property type="project" value="TreeGrafter"/>
</dbReference>
<dbReference type="GO" id="GO:0000725">
    <property type="term" value="P:recombinational repair"/>
    <property type="evidence" value="ECO:0007669"/>
    <property type="project" value="TreeGrafter"/>
</dbReference>
<dbReference type="GO" id="GO:0003677">
    <property type="term" value="F:DNA binding"/>
    <property type="evidence" value="ECO:0007669"/>
    <property type="project" value="InterPro"/>
</dbReference>
<evidence type="ECO:0000256" key="2">
    <source>
        <dbReference type="ARBA" id="ARBA00022801"/>
    </source>
</evidence>
<evidence type="ECO:0000256" key="3">
    <source>
        <dbReference type="ARBA" id="ARBA00022806"/>
    </source>
</evidence>
<dbReference type="AlphaFoldDB" id="A0A1E7YNQ9"/>
<dbReference type="InterPro" id="IPR027417">
    <property type="entry name" value="P-loop_NTPase"/>
</dbReference>
<dbReference type="GO" id="GO:0005524">
    <property type="term" value="F:ATP binding"/>
    <property type="evidence" value="ECO:0007669"/>
    <property type="project" value="UniProtKB-KW"/>
</dbReference>
<dbReference type="InterPro" id="IPR014016">
    <property type="entry name" value="UvrD-like_ATP-bd"/>
</dbReference>
<dbReference type="Pfam" id="PF13361">
    <property type="entry name" value="UvrD_C"/>
    <property type="match status" value="1"/>
</dbReference>
<dbReference type="Gene3D" id="1.10.486.10">
    <property type="entry name" value="PCRA, domain 4"/>
    <property type="match status" value="1"/>
</dbReference>
<dbReference type="GO" id="GO:0033202">
    <property type="term" value="C:DNA helicase complex"/>
    <property type="evidence" value="ECO:0007669"/>
    <property type="project" value="TreeGrafter"/>
</dbReference>
<dbReference type="Pfam" id="PF00580">
    <property type="entry name" value="UvrD-helicase"/>
    <property type="match status" value="1"/>
</dbReference>
<name>A0A1E7YNQ9_9PROT</name>
<dbReference type="PANTHER" id="PTHR11070:SF2">
    <property type="entry name" value="ATP-DEPENDENT DNA HELICASE SRS2"/>
    <property type="match status" value="1"/>
</dbReference>
<evidence type="ECO:0000256" key="5">
    <source>
        <dbReference type="ARBA" id="ARBA00023235"/>
    </source>
</evidence>
<keyword evidence="1" id="KW-0547">Nucleotide-binding</keyword>
<dbReference type="InterPro" id="IPR000212">
    <property type="entry name" value="DNA_helicase_UvrD/REP"/>
</dbReference>
<dbReference type="Gene3D" id="3.40.50.300">
    <property type="entry name" value="P-loop containing nucleotide triphosphate hydrolases"/>
    <property type="match status" value="2"/>
</dbReference>
<evidence type="ECO:0000259" key="10">
    <source>
        <dbReference type="PROSITE" id="PS51217"/>
    </source>
</evidence>
<evidence type="ECO:0000256" key="7">
    <source>
        <dbReference type="ARBA" id="ARBA00034808"/>
    </source>
</evidence>
<comment type="catalytic activity">
    <reaction evidence="9">
        <text>ATP + H2O = ADP + phosphate + H(+)</text>
        <dbReference type="Rhea" id="RHEA:13065"/>
        <dbReference type="ChEBI" id="CHEBI:15377"/>
        <dbReference type="ChEBI" id="CHEBI:15378"/>
        <dbReference type="ChEBI" id="CHEBI:30616"/>
        <dbReference type="ChEBI" id="CHEBI:43474"/>
        <dbReference type="ChEBI" id="CHEBI:456216"/>
        <dbReference type="EC" id="5.6.2.4"/>
    </reaction>
</comment>
<dbReference type="Proteomes" id="UP000175616">
    <property type="component" value="Unassembled WGS sequence"/>
</dbReference>
<gene>
    <name evidence="11" type="ORF">BAE27_06390</name>
</gene>
<dbReference type="GO" id="GO:0043138">
    <property type="term" value="F:3'-5' DNA helicase activity"/>
    <property type="evidence" value="ECO:0007669"/>
    <property type="project" value="UniProtKB-EC"/>
</dbReference>
<evidence type="ECO:0000256" key="8">
    <source>
        <dbReference type="ARBA" id="ARBA00034923"/>
    </source>
</evidence>
<feature type="domain" description="UvrD-like helicase C-terminal" evidence="10">
    <location>
        <begin position="85"/>
        <end position="365"/>
    </location>
</feature>
<dbReference type="PANTHER" id="PTHR11070">
    <property type="entry name" value="UVRD / RECB / PCRA DNA HELICASE FAMILY MEMBER"/>
    <property type="match status" value="1"/>
</dbReference>
<evidence type="ECO:0000256" key="4">
    <source>
        <dbReference type="ARBA" id="ARBA00022840"/>
    </source>
</evidence>
<proteinExistence type="predicted"/>
<organism evidence="11 12">
    <name type="scientific">Acidithiobacillus caldus</name>
    <dbReference type="NCBI Taxonomy" id="33059"/>
    <lineage>
        <taxon>Bacteria</taxon>
        <taxon>Pseudomonadati</taxon>
        <taxon>Pseudomonadota</taxon>
        <taxon>Acidithiobacillia</taxon>
        <taxon>Acidithiobacillales</taxon>
        <taxon>Acidithiobacillaceae</taxon>
        <taxon>Acidithiobacillus</taxon>
    </lineage>
</organism>
<protein>
    <recommendedName>
        <fullName evidence="7">DNA 3'-5' helicase</fullName>
        <ecNumber evidence="7">5.6.2.4</ecNumber>
    </recommendedName>
    <alternativeName>
        <fullName evidence="8">DNA 3'-5' helicase II</fullName>
    </alternativeName>
</protein>
<keyword evidence="2" id="KW-0378">Hydrolase</keyword>
<dbReference type="EC" id="5.6.2.4" evidence="7"/>